<accession>A0A2P9ASH7</accession>
<organism evidence="1 2">
    <name type="scientific">Mesorhizobium delmotii</name>
    <dbReference type="NCBI Taxonomy" id="1631247"/>
    <lineage>
        <taxon>Bacteria</taxon>
        <taxon>Pseudomonadati</taxon>
        <taxon>Pseudomonadota</taxon>
        <taxon>Alphaproteobacteria</taxon>
        <taxon>Hyphomicrobiales</taxon>
        <taxon>Phyllobacteriaceae</taxon>
        <taxon>Mesorhizobium</taxon>
    </lineage>
</organism>
<dbReference type="Proteomes" id="UP000245698">
    <property type="component" value="Unassembled WGS sequence"/>
</dbReference>
<reference evidence="2" key="1">
    <citation type="submission" date="2016-12" db="EMBL/GenBank/DDBJ databases">
        <authorList>
            <person name="Brunel B."/>
        </authorList>
    </citation>
    <scope>NUCLEOTIDE SEQUENCE [LARGE SCALE GENOMIC DNA]</scope>
</reference>
<protein>
    <submittedName>
        <fullName evidence="1">Uncharacterized protein</fullName>
    </submittedName>
</protein>
<proteinExistence type="predicted"/>
<dbReference type="EMBL" id="FUIG01000046">
    <property type="protein sequence ID" value="SJM34126.1"/>
    <property type="molecule type" value="Genomic_DNA"/>
</dbReference>
<evidence type="ECO:0000313" key="1">
    <source>
        <dbReference type="EMBL" id="SJM34126.1"/>
    </source>
</evidence>
<evidence type="ECO:0000313" key="2">
    <source>
        <dbReference type="Proteomes" id="UP000245698"/>
    </source>
</evidence>
<name>A0A2P9ASH7_9HYPH</name>
<dbReference type="RefSeq" id="WP_123150681.1">
    <property type="nucleotide sequence ID" value="NZ_FUIG01000046.1"/>
</dbReference>
<keyword evidence="2" id="KW-1185">Reference proteome</keyword>
<dbReference type="AlphaFoldDB" id="A0A2P9ASH7"/>
<gene>
    <name evidence="1" type="ORF">BQ8482_380309</name>
</gene>
<sequence>MARPATAAVRLLTGEREPVRLATTGPIGVEAGGLLTIDGVVTEVGDRILVKDQDDGTQNGIYSASEGEWFRAADARTARTLQKGTTVRTQFGTVNADRMFIFTTDEPVIGTDDSAVTFDATDHSSFVTLTDPQTLINKTLINKTLTSPTINGGTIAAATLTLKQGTAPTPTAEGDIQWDTDDNRIIVGDGAAQAVFAKGPATTVDNTVPRFDGTKGATQTSGVTIDDSDKATASGGFYVGSARVGGVPDAVMEDQKSSGSGGGTPVATTWTTHALNTEVRDPSGLVSISSDQFTATVDGWVEWEIRSYNISSFGSRLQNITDGTTAGMGMLGNGNNGPSSGATSTGGAAVVASKAFAIQYYASTAPANGLGLALSQGTEVYARVKFWRTT</sequence>